<dbReference type="Pfam" id="PF01176">
    <property type="entry name" value="eIF-1a"/>
    <property type="match status" value="1"/>
</dbReference>
<keyword evidence="4 7" id="KW-0396">Initiation factor</keyword>
<gene>
    <name evidence="10" type="ORF">FRACYDRAFT_269737</name>
</gene>
<evidence type="ECO:0000256" key="2">
    <source>
        <dbReference type="ARBA" id="ARBA00010939"/>
    </source>
</evidence>
<evidence type="ECO:0000256" key="1">
    <source>
        <dbReference type="ARBA" id="ARBA00003935"/>
    </source>
</evidence>
<dbReference type="NCBIfam" id="TIGR00008">
    <property type="entry name" value="infA"/>
    <property type="match status" value="1"/>
</dbReference>
<evidence type="ECO:0000313" key="11">
    <source>
        <dbReference type="Proteomes" id="UP000095751"/>
    </source>
</evidence>
<dbReference type="EMBL" id="KV784361">
    <property type="protein sequence ID" value="OEU13231.1"/>
    <property type="molecule type" value="Genomic_DNA"/>
</dbReference>
<proteinExistence type="inferred from homology"/>
<organism evidence="10 11">
    <name type="scientific">Fragilariopsis cylindrus CCMP1102</name>
    <dbReference type="NCBI Taxonomy" id="635003"/>
    <lineage>
        <taxon>Eukaryota</taxon>
        <taxon>Sar</taxon>
        <taxon>Stramenopiles</taxon>
        <taxon>Ochrophyta</taxon>
        <taxon>Bacillariophyta</taxon>
        <taxon>Bacillariophyceae</taxon>
        <taxon>Bacillariophycidae</taxon>
        <taxon>Bacillariales</taxon>
        <taxon>Bacillariaceae</taxon>
        <taxon>Fragilariopsis</taxon>
    </lineage>
</organism>
<dbReference type="Gene3D" id="2.40.50.140">
    <property type="entry name" value="Nucleic acid-binding proteins"/>
    <property type="match status" value="1"/>
</dbReference>
<comment type="function">
    <text evidence="1">One of the essential components for the initiation of protein synthesis. Stabilizes the binding of IF-2 and IF-3 on the 30S subunit to which N-formylmethionyl-tRNA(fMet) subsequently binds. Helps modulate mRNA selection, yielding the 30S pre-initiation complex (PIC). Upon addition of the 50S ribosomal subunit IF-1, IF-2 and IF-3 are released leaving the mature 70S translation initiation complex.</text>
</comment>
<comment type="similarity">
    <text evidence="2">Belongs to the IF-1 family.</text>
</comment>
<dbReference type="SUPFAM" id="SSF50249">
    <property type="entry name" value="Nucleic acid-binding proteins"/>
    <property type="match status" value="1"/>
</dbReference>
<evidence type="ECO:0000256" key="6">
    <source>
        <dbReference type="ARBA" id="ARBA00068272"/>
    </source>
</evidence>
<evidence type="ECO:0000256" key="5">
    <source>
        <dbReference type="ARBA" id="ARBA00022917"/>
    </source>
</evidence>
<dbReference type="AlphaFoldDB" id="A0A1E7F4X1"/>
<keyword evidence="5 7" id="KW-0648">Protein biosynthesis</keyword>
<dbReference type="InterPro" id="IPR006196">
    <property type="entry name" value="RNA-binding_domain_S1_IF1"/>
</dbReference>
<feature type="domain" description="S1-like" evidence="9">
    <location>
        <begin position="76"/>
        <end position="155"/>
    </location>
</feature>
<accession>A0A1E7F4X1</accession>
<feature type="chain" id="PRO_5009192694" description="Translation initiation factor IF-1, chloroplastic" evidence="8">
    <location>
        <begin position="22"/>
        <end position="155"/>
    </location>
</feature>
<dbReference type="GO" id="GO:0005829">
    <property type="term" value="C:cytosol"/>
    <property type="evidence" value="ECO:0007669"/>
    <property type="project" value="TreeGrafter"/>
</dbReference>
<dbReference type="PANTHER" id="PTHR33370">
    <property type="entry name" value="TRANSLATION INITIATION FACTOR IF-1, CHLOROPLASTIC"/>
    <property type="match status" value="1"/>
</dbReference>
<dbReference type="PANTHER" id="PTHR33370:SF1">
    <property type="entry name" value="TRANSLATION INITIATION FACTOR IF-1, CHLOROPLASTIC"/>
    <property type="match status" value="1"/>
</dbReference>
<name>A0A1E7F4X1_9STRA</name>
<evidence type="ECO:0000256" key="8">
    <source>
        <dbReference type="SAM" id="SignalP"/>
    </source>
</evidence>
<feature type="signal peptide" evidence="8">
    <location>
        <begin position="1"/>
        <end position="21"/>
    </location>
</feature>
<evidence type="ECO:0000256" key="4">
    <source>
        <dbReference type="ARBA" id="ARBA00022540"/>
    </source>
</evidence>
<dbReference type="PROSITE" id="PS50832">
    <property type="entry name" value="S1_IF1_TYPE"/>
    <property type="match status" value="1"/>
</dbReference>
<evidence type="ECO:0000259" key="9">
    <source>
        <dbReference type="PROSITE" id="PS50832"/>
    </source>
</evidence>
<dbReference type="HAMAP" id="MF_00075">
    <property type="entry name" value="IF_1"/>
    <property type="match status" value="1"/>
</dbReference>
<evidence type="ECO:0000256" key="7">
    <source>
        <dbReference type="PROSITE-ProRule" id="PRU00181"/>
    </source>
</evidence>
<reference evidence="10 11" key="1">
    <citation type="submission" date="2016-09" db="EMBL/GenBank/DDBJ databases">
        <title>Extensive genetic diversity and differential bi-allelic expression allows diatom success in the polar Southern Ocean.</title>
        <authorList>
            <consortium name="DOE Joint Genome Institute"/>
            <person name="Mock T."/>
            <person name="Otillar R.P."/>
            <person name="Strauss J."/>
            <person name="Dupont C."/>
            <person name="Frickenhaus S."/>
            <person name="Maumus F."/>
            <person name="Mcmullan M."/>
            <person name="Sanges R."/>
            <person name="Schmutz J."/>
            <person name="Toseland A."/>
            <person name="Valas R."/>
            <person name="Veluchamy A."/>
            <person name="Ward B.J."/>
            <person name="Allen A."/>
            <person name="Barry K."/>
            <person name="Falciatore A."/>
            <person name="Ferrante M."/>
            <person name="Fortunato A.E."/>
            <person name="Gloeckner G."/>
            <person name="Gruber A."/>
            <person name="Hipkin R."/>
            <person name="Janech M."/>
            <person name="Kroth P."/>
            <person name="Leese F."/>
            <person name="Lindquist E."/>
            <person name="Lyon B.R."/>
            <person name="Martin J."/>
            <person name="Mayer C."/>
            <person name="Parker M."/>
            <person name="Quesneville H."/>
            <person name="Raymond J."/>
            <person name="Uhlig C."/>
            <person name="Valentin K.U."/>
            <person name="Worden A.Z."/>
            <person name="Armbrust E.V."/>
            <person name="Bowler C."/>
            <person name="Green B."/>
            <person name="Moulton V."/>
            <person name="Van Oosterhout C."/>
            <person name="Grigoriev I."/>
        </authorList>
    </citation>
    <scope>NUCLEOTIDE SEQUENCE [LARGE SCALE GENOMIC DNA]</scope>
    <source>
        <strain evidence="10 11">CCMP1102</strain>
    </source>
</reference>
<dbReference type="OrthoDB" id="1714886at2759"/>
<comment type="subunit">
    <text evidence="3">Component of the 30S ribosomal translation pre-initiation complex which assembles on the 30S ribosome in the order IF-2 and IF-3, IF-1 and N-formylmethionyl-tRNA(fMet); mRNA recruitment can occur at any time during PIC assembly.</text>
</comment>
<protein>
    <recommendedName>
        <fullName evidence="6">Translation initiation factor IF-1, chloroplastic</fullName>
    </recommendedName>
</protein>
<dbReference type="FunFam" id="2.40.50.140:FF:000002">
    <property type="entry name" value="Translation initiation factor IF-1"/>
    <property type="match status" value="1"/>
</dbReference>
<dbReference type="Proteomes" id="UP000095751">
    <property type="component" value="Unassembled WGS sequence"/>
</dbReference>
<sequence length="155" mass="17147">MNKLAQILVVLFIFGSSVVRAFTANDPSTNFLPRNSNYAVAPSLRTVPVSSISSGSALFGKKEARAQGNESKRKKNRVKKVKDDVIEVNGIVLESLPNAMFRCAIEEAPDTQEPVLATISGKIRKNFVKILVGDKVLMELSPYDLTRGRITFRHR</sequence>
<dbReference type="InterPro" id="IPR012340">
    <property type="entry name" value="NA-bd_OB-fold"/>
</dbReference>
<dbReference type="GO" id="GO:0003743">
    <property type="term" value="F:translation initiation factor activity"/>
    <property type="evidence" value="ECO:0007669"/>
    <property type="project" value="UniProtKB-UniRule"/>
</dbReference>
<dbReference type="GO" id="GO:0043022">
    <property type="term" value="F:ribosome binding"/>
    <property type="evidence" value="ECO:0007669"/>
    <property type="project" value="TreeGrafter"/>
</dbReference>
<dbReference type="GO" id="GO:0003723">
    <property type="term" value="F:RNA binding"/>
    <property type="evidence" value="ECO:0007669"/>
    <property type="project" value="InterPro"/>
</dbReference>
<dbReference type="KEGG" id="fcy:FRACYDRAFT_269737"/>
<dbReference type="CDD" id="cd04451">
    <property type="entry name" value="S1_IF1"/>
    <property type="match status" value="1"/>
</dbReference>
<dbReference type="InterPro" id="IPR004368">
    <property type="entry name" value="TIF_IF1"/>
</dbReference>
<evidence type="ECO:0000256" key="3">
    <source>
        <dbReference type="ARBA" id="ARBA00011599"/>
    </source>
</evidence>
<keyword evidence="8" id="KW-0732">Signal</keyword>
<keyword evidence="11" id="KW-1185">Reference proteome</keyword>
<dbReference type="InParanoid" id="A0A1E7F4X1"/>
<evidence type="ECO:0000313" key="10">
    <source>
        <dbReference type="EMBL" id="OEU13231.1"/>
    </source>
</evidence>